<dbReference type="PANTHER" id="PTHR34978">
    <property type="entry name" value="POSSIBLE SENSOR-TRANSDUCER PROTEIN BLAR"/>
    <property type="match status" value="1"/>
</dbReference>
<feature type="transmembrane region" description="Helical" evidence="1">
    <location>
        <begin position="165"/>
        <end position="186"/>
    </location>
</feature>
<sequence>MRLNRSGWMLAVVLLSAGFVYAHMSLFLIQFVFHVRVPVNLFNQCAELLRFIGFPVRINLMLLLVGSTLLCSLAVAVREGIAAYRWNRTERSRLDEELTLAVGEEHGLARASLSILDHKDPVAMTIGLLRPRVVLSTGLIDALSETELHAVIAHEKFHLTRRHPLAIFLLSLIGIALWYIPIYRWFIRKYKVLIELMADRYAIHATGGAAPLSSALLVLLKRGQASASAVVLGSASFADNAINLRLKQLIDPQFKPSLTPPLLPCAVSALAFAFIAFGV</sequence>
<evidence type="ECO:0000259" key="2">
    <source>
        <dbReference type="Pfam" id="PF05569"/>
    </source>
</evidence>
<feature type="domain" description="Peptidase M56" evidence="2">
    <location>
        <begin position="87"/>
        <end position="247"/>
    </location>
</feature>
<proteinExistence type="predicted"/>
<dbReference type="Pfam" id="PF05569">
    <property type="entry name" value="Peptidase_M56"/>
    <property type="match status" value="1"/>
</dbReference>
<keyword evidence="4" id="KW-1185">Reference proteome</keyword>
<dbReference type="InterPro" id="IPR052173">
    <property type="entry name" value="Beta-lactam_resp_regulator"/>
</dbReference>
<dbReference type="Gene3D" id="3.30.2010.10">
    <property type="entry name" value="Metalloproteases ('zincins'), catalytic domain"/>
    <property type="match status" value="1"/>
</dbReference>
<comment type="caution">
    <text evidence="3">The sequence shown here is derived from an EMBL/GenBank/DDBJ whole genome shotgun (WGS) entry which is preliminary data.</text>
</comment>
<keyword evidence="1" id="KW-0472">Membrane</keyword>
<dbReference type="CDD" id="cd07326">
    <property type="entry name" value="M56_BlaR1_MecR1_like"/>
    <property type="match status" value="1"/>
</dbReference>
<dbReference type="Proteomes" id="UP000310636">
    <property type="component" value="Unassembled WGS sequence"/>
</dbReference>
<dbReference type="EMBL" id="SSOB01000066">
    <property type="protein sequence ID" value="THF72933.1"/>
    <property type="molecule type" value="Genomic_DNA"/>
</dbReference>
<organism evidence="3 4">
    <name type="scientific">Cohnella fermenti</name>
    <dbReference type="NCBI Taxonomy" id="2565925"/>
    <lineage>
        <taxon>Bacteria</taxon>
        <taxon>Bacillati</taxon>
        <taxon>Bacillota</taxon>
        <taxon>Bacilli</taxon>
        <taxon>Bacillales</taxon>
        <taxon>Paenibacillaceae</taxon>
        <taxon>Cohnella</taxon>
    </lineage>
</organism>
<dbReference type="AlphaFoldDB" id="A0A4S4BF54"/>
<keyword evidence="1" id="KW-1133">Transmembrane helix</keyword>
<evidence type="ECO:0000256" key="1">
    <source>
        <dbReference type="SAM" id="Phobius"/>
    </source>
</evidence>
<feature type="transmembrane region" description="Helical" evidence="1">
    <location>
        <begin position="58"/>
        <end position="77"/>
    </location>
</feature>
<gene>
    <name evidence="3" type="ORF">E6C55_31190</name>
</gene>
<protein>
    <submittedName>
        <fullName evidence="3">M56 family metallopeptidase</fullName>
    </submittedName>
</protein>
<dbReference type="OrthoDB" id="2448482at2"/>
<dbReference type="RefSeq" id="WP_136373759.1">
    <property type="nucleotide sequence ID" value="NZ_SSOB01000066.1"/>
</dbReference>
<evidence type="ECO:0000313" key="4">
    <source>
        <dbReference type="Proteomes" id="UP000310636"/>
    </source>
</evidence>
<feature type="transmembrane region" description="Helical" evidence="1">
    <location>
        <begin position="7"/>
        <end position="33"/>
    </location>
</feature>
<name>A0A4S4BF54_9BACL</name>
<accession>A0A4S4BF54</accession>
<keyword evidence="1" id="KW-0812">Transmembrane</keyword>
<feature type="transmembrane region" description="Helical" evidence="1">
    <location>
        <begin position="201"/>
        <end position="220"/>
    </location>
</feature>
<reference evidence="3 4" key="1">
    <citation type="submission" date="2019-04" db="EMBL/GenBank/DDBJ databases">
        <title>Cohnella sp. nov. isolated from preserved vegetables.</title>
        <authorList>
            <person name="Lin S.-Y."/>
            <person name="Hung M.-H."/>
            <person name="Young C.-C."/>
        </authorList>
    </citation>
    <scope>NUCLEOTIDE SEQUENCE [LARGE SCALE GENOMIC DNA]</scope>
    <source>
        <strain evidence="3 4">CC-MHH1044</strain>
    </source>
</reference>
<evidence type="ECO:0000313" key="3">
    <source>
        <dbReference type="EMBL" id="THF72933.1"/>
    </source>
</evidence>
<dbReference type="InterPro" id="IPR008756">
    <property type="entry name" value="Peptidase_M56"/>
</dbReference>
<dbReference type="PANTHER" id="PTHR34978:SF3">
    <property type="entry name" value="SLR0241 PROTEIN"/>
    <property type="match status" value="1"/>
</dbReference>